<evidence type="ECO:0000313" key="1">
    <source>
        <dbReference type="EMBL" id="KAH6930141.1"/>
    </source>
</evidence>
<reference evidence="1" key="1">
    <citation type="submission" date="2020-05" db="EMBL/GenBank/DDBJ databases">
        <title>Large-scale comparative analyses of tick genomes elucidate their genetic diversity and vector capacities.</title>
        <authorList>
            <person name="Jia N."/>
            <person name="Wang J."/>
            <person name="Shi W."/>
            <person name="Du L."/>
            <person name="Sun Y."/>
            <person name="Zhan W."/>
            <person name="Jiang J."/>
            <person name="Wang Q."/>
            <person name="Zhang B."/>
            <person name="Ji P."/>
            <person name="Sakyi L.B."/>
            <person name="Cui X."/>
            <person name="Yuan T."/>
            <person name="Jiang B."/>
            <person name="Yang W."/>
            <person name="Lam T.T.-Y."/>
            <person name="Chang Q."/>
            <person name="Ding S."/>
            <person name="Wang X."/>
            <person name="Zhu J."/>
            <person name="Ruan X."/>
            <person name="Zhao L."/>
            <person name="Wei J."/>
            <person name="Que T."/>
            <person name="Du C."/>
            <person name="Cheng J."/>
            <person name="Dai P."/>
            <person name="Han X."/>
            <person name="Huang E."/>
            <person name="Gao Y."/>
            <person name="Liu J."/>
            <person name="Shao H."/>
            <person name="Ye R."/>
            <person name="Li L."/>
            <person name="Wei W."/>
            <person name="Wang X."/>
            <person name="Wang C."/>
            <person name="Yang T."/>
            <person name="Huo Q."/>
            <person name="Li W."/>
            <person name="Guo W."/>
            <person name="Chen H."/>
            <person name="Zhou L."/>
            <person name="Ni X."/>
            <person name="Tian J."/>
            <person name="Zhou Y."/>
            <person name="Sheng Y."/>
            <person name="Liu T."/>
            <person name="Pan Y."/>
            <person name="Xia L."/>
            <person name="Li J."/>
            <person name="Zhao F."/>
            <person name="Cao W."/>
        </authorList>
    </citation>
    <scope>NUCLEOTIDE SEQUENCE</scope>
    <source>
        <strain evidence="1">Hyas-2018</strain>
    </source>
</reference>
<dbReference type="Proteomes" id="UP000821845">
    <property type="component" value="Chromosome 5"/>
</dbReference>
<keyword evidence="2" id="KW-1185">Reference proteome</keyword>
<protein>
    <submittedName>
        <fullName evidence="1">Uncharacterized protein</fullName>
    </submittedName>
</protein>
<dbReference type="EMBL" id="CM023485">
    <property type="protein sequence ID" value="KAH6930141.1"/>
    <property type="molecule type" value="Genomic_DNA"/>
</dbReference>
<name>A0ACB7S865_HYAAI</name>
<organism evidence="1 2">
    <name type="scientific">Hyalomma asiaticum</name>
    <name type="common">Tick</name>
    <dbReference type="NCBI Taxonomy" id="266040"/>
    <lineage>
        <taxon>Eukaryota</taxon>
        <taxon>Metazoa</taxon>
        <taxon>Ecdysozoa</taxon>
        <taxon>Arthropoda</taxon>
        <taxon>Chelicerata</taxon>
        <taxon>Arachnida</taxon>
        <taxon>Acari</taxon>
        <taxon>Parasitiformes</taxon>
        <taxon>Ixodida</taxon>
        <taxon>Ixodoidea</taxon>
        <taxon>Ixodidae</taxon>
        <taxon>Hyalomminae</taxon>
        <taxon>Hyalomma</taxon>
    </lineage>
</organism>
<sequence length="98" mass="9938">MTVLAGVHLEGATEEVFEVATEAAMGEVTEAMAMGIVEAALEPLVIMRTVGDMVGAVEAGTAVVLEAQVVLMEAKAAGDPVEAAALVEVPDVGVEEET</sequence>
<proteinExistence type="predicted"/>
<accession>A0ACB7S865</accession>
<evidence type="ECO:0000313" key="2">
    <source>
        <dbReference type="Proteomes" id="UP000821845"/>
    </source>
</evidence>
<comment type="caution">
    <text evidence="1">The sequence shown here is derived from an EMBL/GenBank/DDBJ whole genome shotgun (WGS) entry which is preliminary data.</text>
</comment>
<gene>
    <name evidence="1" type="ORF">HPB50_010537</name>
</gene>